<evidence type="ECO:0000313" key="5">
    <source>
        <dbReference type="EMBL" id="KAK9399609.1"/>
    </source>
</evidence>
<keyword evidence="6" id="KW-1185">Reference proteome</keyword>
<evidence type="ECO:0000256" key="2">
    <source>
        <dbReference type="ARBA" id="ARBA00022679"/>
    </source>
</evidence>
<proteinExistence type="inferred from homology"/>
<dbReference type="Pfam" id="PF03982">
    <property type="entry name" value="DAGAT"/>
    <property type="match status" value="1"/>
</dbReference>
<keyword evidence="3" id="KW-0012">Acyltransferase</keyword>
<dbReference type="InterPro" id="IPR007130">
    <property type="entry name" value="DAGAT"/>
</dbReference>
<feature type="region of interest" description="Disordered" evidence="4">
    <location>
        <begin position="1"/>
        <end position="33"/>
    </location>
</feature>
<reference evidence="5 6" key="1">
    <citation type="journal article" date="2024" name="Proc. Natl. Acad. Sci. U.S.A.">
        <title>The genetic regulatory architecture and epigenomic basis for age-related changes in rattlesnake venom.</title>
        <authorList>
            <person name="Hogan M.P."/>
            <person name="Holding M.L."/>
            <person name="Nystrom G.S."/>
            <person name="Colston T.J."/>
            <person name="Bartlett D.A."/>
            <person name="Mason A.J."/>
            <person name="Ellsworth S.A."/>
            <person name="Rautsaw R.M."/>
            <person name="Lawrence K.C."/>
            <person name="Strickland J.L."/>
            <person name="He B."/>
            <person name="Fraser P."/>
            <person name="Margres M.J."/>
            <person name="Gilbert D.M."/>
            <person name="Gibbs H.L."/>
            <person name="Parkinson C.L."/>
            <person name="Rokyta D.R."/>
        </authorList>
    </citation>
    <scope>NUCLEOTIDE SEQUENCE [LARGE SCALE GENOMIC DNA]</scope>
    <source>
        <strain evidence="5">DRR0105</strain>
    </source>
</reference>
<protein>
    <submittedName>
        <fullName evidence="5">Non-canonical polyA RNA polymerase PAPD5</fullName>
    </submittedName>
</protein>
<organism evidence="5 6">
    <name type="scientific">Crotalus adamanteus</name>
    <name type="common">Eastern diamondback rattlesnake</name>
    <dbReference type="NCBI Taxonomy" id="8729"/>
    <lineage>
        <taxon>Eukaryota</taxon>
        <taxon>Metazoa</taxon>
        <taxon>Chordata</taxon>
        <taxon>Craniata</taxon>
        <taxon>Vertebrata</taxon>
        <taxon>Euteleostomi</taxon>
        <taxon>Lepidosauria</taxon>
        <taxon>Squamata</taxon>
        <taxon>Bifurcata</taxon>
        <taxon>Unidentata</taxon>
        <taxon>Episquamata</taxon>
        <taxon>Toxicofera</taxon>
        <taxon>Serpentes</taxon>
        <taxon>Colubroidea</taxon>
        <taxon>Viperidae</taxon>
        <taxon>Crotalinae</taxon>
        <taxon>Crotalus</taxon>
    </lineage>
</organism>
<comment type="similarity">
    <text evidence="1">Belongs to the diacylglycerol acyltransferase family.</text>
</comment>
<sequence>MREPREEEIGLGASSPASSPTSSSSSRHRCPSPPPGLLLDFFIRRLGRLIVQQQQQQLPADPGGCRRLRHIVPAARHDLLASAPRTASPAAPAATAAAAIAAGASNKRKCDNKASTFGFNCTVLLGPAGESGGLALGNGPLGRPSSGPEEPAYTSTPWKKTNYSPGVVGLTLHNCWVSGEAIDELHERYLEMLTQLFEEHKAKYGLPQDKHLTIT</sequence>
<dbReference type="AlphaFoldDB" id="A0AAW1BC24"/>
<accession>A0AAW1BC24</accession>
<feature type="compositionally biased region" description="Low complexity" evidence="4">
    <location>
        <begin position="14"/>
        <end position="25"/>
    </location>
</feature>
<dbReference type="Proteomes" id="UP001474421">
    <property type="component" value="Unassembled WGS sequence"/>
</dbReference>
<evidence type="ECO:0000256" key="3">
    <source>
        <dbReference type="ARBA" id="ARBA00023315"/>
    </source>
</evidence>
<feature type="region of interest" description="Disordered" evidence="4">
    <location>
        <begin position="139"/>
        <end position="158"/>
    </location>
</feature>
<keyword evidence="2" id="KW-0808">Transferase</keyword>
<comment type="caution">
    <text evidence="5">The sequence shown here is derived from an EMBL/GenBank/DDBJ whole genome shotgun (WGS) entry which is preliminary data.</text>
</comment>
<dbReference type="EMBL" id="JAOTOJ010000006">
    <property type="protein sequence ID" value="KAK9399609.1"/>
    <property type="molecule type" value="Genomic_DNA"/>
</dbReference>
<evidence type="ECO:0000256" key="4">
    <source>
        <dbReference type="SAM" id="MobiDB-lite"/>
    </source>
</evidence>
<gene>
    <name evidence="5" type="ORF">NXF25_012628</name>
</gene>
<evidence type="ECO:0000313" key="6">
    <source>
        <dbReference type="Proteomes" id="UP001474421"/>
    </source>
</evidence>
<name>A0AAW1BC24_CROAD</name>
<evidence type="ECO:0000256" key="1">
    <source>
        <dbReference type="ARBA" id="ARBA00005420"/>
    </source>
</evidence>
<dbReference type="GO" id="GO:0008374">
    <property type="term" value="F:O-acyltransferase activity"/>
    <property type="evidence" value="ECO:0007669"/>
    <property type="project" value="InterPro"/>
</dbReference>